<keyword evidence="2" id="KW-0812">Transmembrane</keyword>
<feature type="transmembrane region" description="Helical" evidence="2">
    <location>
        <begin position="176"/>
        <end position="202"/>
    </location>
</feature>
<dbReference type="InterPro" id="IPR010178">
    <property type="entry name" value="Lit"/>
</dbReference>
<keyword evidence="4" id="KW-1185">Reference proteome</keyword>
<sequence>MNDETPARAKSAAPQPEPFLDTSGDSDEPAFSWLTPTGGDRVGGADPNREEPGREEPGRNKPAEEGKARQPETRADRKAAEAAVGSSTARNPAAAFSTAGRPAVGSSTAGASVDEPGAAGASVDEPGGSNVSPVFNEPLPTSALHVRPPEEEVERRNAQRESAANAKPVAPRVMQVLLAIVFPATLLILAVRAVTSPIFLWVEYNRPGFPGDGYGFSTDDRMTYGSYAVDYLSNWAGPRYLGDLVQRGGEKLFKDGEVSHMADVKVVILSTFGAGVLLLLLALIAILYLRRRSTGGIRRGLFAGSIITLVLILGLGTLAALGWQRFFTEFHRIFFADGSWTFSLDDTLIRLFPSQFWMDAGIVIAGLVLLASIVTLVLTWPTRRRRGVPKQEKPADADQEMVGQP</sequence>
<gene>
    <name evidence="3" type="ORF">GCM10007170_02530</name>
</gene>
<dbReference type="NCBIfam" id="TIGR01906">
    <property type="entry name" value="integ_TIGR01906"/>
    <property type="match status" value="1"/>
</dbReference>
<evidence type="ECO:0008006" key="5">
    <source>
        <dbReference type="Google" id="ProtNLM"/>
    </source>
</evidence>
<evidence type="ECO:0000256" key="1">
    <source>
        <dbReference type="SAM" id="MobiDB-lite"/>
    </source>
</evidence>
<feature type="compositionally biased region" description="Basic and acidic residues" evidence="1">
    <location>
        <begin position="47"/>
        <end position="80"/>
    </location>
</feature>
<evidence type="ECO:0000256" key="2">
    <source>
        <dbReference type="SAM" id="Phobius"/>
    </source>
</evidence>
<reference evidence="4" key="1">
    <citation type="journal article" date="2019" name="Int. J. Syst. Evol. Microbiol.">
        <title>The Global Catalogue of Microorganisms (GCM) 10K type strain sequencing project: providing services to taxonomists for standard genome sequencing and annotation.</title>
        <authorList>
            <consortium name="The Broad Institute Genomics Platform"/>
            <consortium name="The Broad Institute Genome Sequencing Center for Infectious Disease"/>
            <person name="Wu L."/>
            <person name="Ma J."/>
        </authorList>
    </citation>
    <scope>NUCLEOTIDE SEQUENCE [LARGE SCALE GENOMIC DNA]</scope>
    <source>
        <strain evidence="4">CGMCC 1.12778</strain>
    </source>
</reference>
<keyword evidence="2" id="KW-0472">Membrane</keyword>
<evidence type="ECO:0000313" key="4">
    <source>
        <dbReference type="Proteomes" id="UP000643279"/>
    </source>
</evidence>
<keyword evidence="2" id="KW-1133">Transmembrane helix</keyword>
<feature type="region of interest" description="Disordered" evidence="1">
    <location>
        <begin position="1"/>
        <end position="166"/>
    </location>
</feature>
<organism evidence="3 4">
    <name type="scientific">Arthrobacter liuii</name>
    <dbReference type="NCBI Taxonomy" id="1476996"/>
    <lineage>
        <taxon>Bacteria</taxon>
        <taxon>Bacillati</taxon>
        <taxon>Actinomycetota</taxon>
        <taxon>Actinomycetes</taxon>
        <taxon>Micrococcales</taxon>
        <taxon>Micrococcaceae</taxon>
        <taxon>Arthrobacter</taxon>
    </lineage>
</organism>
<accession>A0ABQ2ACM1</accession>
<dbReference type="EMBL" id="BMFW01000001">
    <property type="protein sequence ID" value="GGH89937.1"/>
    <property type="molecule type" value="Genomic_DNA"/>
</dbReference>
<comment type="caution">
    <text evidence="3">The sequence shown here is derived from an EMBL/GenBank/DDBJ whole genome shotgun (WGS) entry which is preliminary data.</text>
</comment>
<dbReference type="Pfam" id="PF07314">
    <property type="entry name" value="Lit"/>
    <property type="match status" value="1"/>
</dbReference>
<name>A0ABQ2ACM1_9MICC</name>
<dbReference type="Proteomes" id="UP000643279">
    <property type="component" value="Unassembled WGS sequence"/>
</dbReference>
<feature type="transmembrane region" description="Helical" evidence="2">
    <location>
        <begin position="360"/>
        <end position="380"/>
    </location>
</feature>
<evidence type="ECO:0000313" key="3">
    <source>
        <dbReference type="EMBL" id="GGH89937.1"/>
    </source>
</evidence>
<feature type="compositionally biased region" description="Basic and acidic residues" evidence="1">
    <location>
        <begin position="147"/>
        <end position="159"/>
    </location>
</feature>
<feature type="transmembrane region" description="Helical" evidence="2">
    <location>
        <begin position="266"/>
        <end position="289"/>
    </location>
</feature>
<protein>
    <recommendedName>
        <fullName evidence="5">Integral membrane protein TIGR01906</fullName>
    </recommendedName>
</protein>
<proteinExistence type="predicted"/>
<feature type="transmembrane region" description="Helical" evidence="2">
    <location>
        <begin position="301"/>
        <end position="323"/>
    </location>
</feature>
<dbReference type="RefSeq" id="WP_188569864.1">
    <property type="nucleotide sequence ID" value="NZ_BMFW01000001.1"/>
</dbReference>